<dbReference type="InterPro" id="IPR009057">
    <property type="entry name" value="Homeodomain-like_sf"/>
</dbReference>
<dbReference type="PANTHER" id="PTHR47515:SF1">
    <property type="entry name" value="BLR2054 PROTEIN"/>
    <property type="match status" value="1"/>
</dbReference>
<dbReference type="InterPro" id="IPR048020">
    <property type="entry name" value="Transpos_IS3"/>
</dbReference>
<accession>A0A370KCU6</accession>
<sequence>MKKRFSEEQIIGFLREAEAGVAVKDLCRKHGFSEASYYLWRSKFGGMTVPEARRLKELEAENTRLKKLPAESMLEIEITCEALRKKVVTAPARRLLVRQMTSQGLSERRALTVVRRSASAYRYETRPDRNMALRQRIMALAQRHKRYGVGMIYLKLRQEGLLVNYKRVERLYQDAKLQVRRRKRKKVPAGERQPLFRPTAPNEVWSMDFVFDRTAEGRVIKCLTVVDDATHEAVVIEVERAISGTGVTRVLDRLALSRGLPKVIRSDNGKEFCGRAMVTWAHERGVQLRLIEPGKPNQNAYIESFNGRFRDECLNEHWFPSLLHARTEIESWRREYNEERRKKALGALTPAAYAEQLK</sequence>
<dbReference type="AlphaFoldDB" id="A0A370KCU6"/>
<keyword evidence="4" id="KW-1185">Reference proteome</keyword>
<dbReference type="Proteomes" id="UP000254711">
    <property type="component" value="Unassembled WGS sequence"/>
</dbReference>
<dbReference type="InterPro" id="IPR001584">
    <property type="entry name" value="Integrase_cat-core"/>
</dbReference>
<dbReference type="PROSITE" id="PS50994">
    <property type="entry name" value="INTEGRASE"/>
    <property type="match status" value="1"/>
</dbReference>
<dbReference type="SUPFAM" id="SSF53098">
    <property type="entry name" value="Ribonuclease H-like"/>
    <property type="match status" value="1"/>
</dbReference>
<evidence type="ECO:0000259" key="2">
    <source>
        <dbReference type="PROSITE" id="PS50994"/>
    </source>
</evidence>
<gene>
    <name evidence="3" type="ORF">DVT68_06545</name>
</gene>
<evidence type="ECO:0000313" key="4">
    <source>
        <dbReference type="Proteomes" id="UP000254711"/>
    </source>
</evidence>
<organism evidence="3 4">
    <name type="scientific">Dyella solisilvae</name>
    <dbReference type="NCBI Taxonomy" id="1920168"/>
    <lineage>
        <taxon>Bacteria</taxon>
        <taxon>Pseudomonadati</taxon>
        <taxon>Pseudomonadota</taxon>
        <taxon>Gammaproteobacteria</taxon>
        <taxon>Lysobacterales</taxon>
        <taxon>Rhodanobacteraceae</taxon>
        <taxon>Dyella</taxon>
    </lineage>
</organism>
<dbReference type="GO" id="GO:0015074">
    <property type="term" value="P:DNA integration"/>
    <property type="evidence" value="ECO:0007669"/>
    <property type="project" value="InterPro"/>
</dbReference>
<dbReference type="Gene3D" id="3.30.420.10">
    <property type="entry name" value="Ribonuclease H-like superfamily/Ribonuclease H"/>
    <property type="match status" value="1"/>
</dbReference>
<protein>
    <submittedName>
        <fullName evidence="3">IS3 family transposase</fullName>
    </submittedName>
</protein>
<comment type="caution">
    <text evidence="3">The sequence shown here is derived from an EMBL/GenBank/DDBJ whole genome shotgun (WGS) entry which is preliminary data.</text>
</comment>
<dbReference type="GO" id="GO:0006313">
    <property type="term" value="P:DNA transposition"/>
    <property type="evidence" value="ECO:0007669"/>
    <property type="project" value="InterPro"/>
</dbReference>
<dbReference type="InterPro" id="IPR025948">
    <property type="entry name" value="HTH-like_dom"/>
</dbReference>
<dbReference type="Pfam" id="PF13683">
    <property type="entry name" value="rve_3"/>
    <property type="match status" value="1"/>
</dbReference>
<proteinExistence type="inferred from homology"/>
<evidence type="ECO:0000256" key="1">
    <source>
        <dbReference type="ARBA" id="ARBA00009964"/>
    </source>
</evidence>
<comment type="similarity">
    <text evidence="1">Belongs to the transposase 8 family.</text>
</comment>
<name>A0A370KCU6_9GAMM</name>
<dbReference type="OrthoDB" id="6174090at2"/>
<dbReference type="PANTHER" id="PTHR47515">
    <property type="entry name" value="LOW CALCIUM RESPONSE LOCUS PROTEIN T"/>
    <property type="match status" value="1"/>
</dbReference>
<dbReference type="EMBL" id="QQSY01000001">
    <property type="protein sequence ID" value="RDJ00449.1"/>
    <property type="molecule type" value="Genomic_DNA"/>
</dbReference>
<dbReference type="NCBIfam" id="NF033516">
    <property type="entry name" value="transpos_IS3"/>
    <property type="match status" value="1"/>
</dbReference>
<dbReference type="Pfam" id="PF01527">
    <property type="entry name" value="HTH_Tnp_1"/>
    <property type="match status" value="1"/>
</dbReference>
<dbReference type="SUPFAM" id="SSF46689">
    <property type="entry name" value="Homeodomain-like"/>
    <property type="match status" value="1"/>
</dbReference>
<dbReference type="InterPro" id="IPR012337">
    <property type="entry name" value="RNaseH-like_sf"/>
</dbReference>
<feature type="domain" description="Integrase catalytic" evidence="2">
    <location>
        <begin position="197"/>
        <end position="358"/>
    </location>
</feature>
<dbReference type="InterPro" id="IPR036397">
    <property type="entry name" value="RNaseH_sf"/>
</dbReference>
<dbReference type="GO" id="GO:0003677">
    <property type="term" value="F:DNA binding"/>
    <property type="evidence" value="ECO:0007669"/>
    <property type="project" value="InterPro"/>
</dbReference>
<dbReference type="Pfam" id="PF13276">
    <property type="entry name" value="HTH_21"/>
    <property type="match status" value="1"/>
</dbReference>
<evidence type="ECO:0000313" key="3">
    <source>
        <dbReference type="EMBL" id="RDJ00449.1"/>
    </source>
</evidence>
<reference evidence="3 4" key="1">
    <citation type="submission" date="2018-07" db="EMBL/GenBank/DDBJ databases">
        <title>Dyella solisilvae sp. nov., isolated from the pine and broad-leaved mixed forest soil.</title>
        <authorList>
            <person name="Gao Z."/>
            <person name="Qiu L."/>
        </authorList>
    </citation>
    <scope>NUCLEOTIDE SEQUENCE [LARGE SCALE GENOMIC DNA]</scope>
    <source>
        <strain evidence="3 4">DHG54</strain>
    </source>
</reference>
<dbReference type="GO" id="GO:0004803">
    <property type="term" value="F:transposase activity"/>
    <property type="evidence" value="ECO:0007669"/>
    <property type="project" value="InterPro"/>
</dbReference>
<dbReference type="InterPro" id="IPR002514">
    <property type="entry name" value="Transposase_8"/>
</dbReference>